<keyword evidence="5" id="KW-0597">Phosphoprotein</keyword>
<dbReference type="CTD" id="20314237"/>
<keyword evidence="7" id="KW-0539">Nucleus</keyword>
<dbReference type="GO" id="GO:0016607">
    <property type="term" value="C:nuclear speck"/>
    <property type="evidence" value="ECO:0007669"/>
    <property type="project" value="UniProtKB-SubCell"/>
</dbReference>
<evidence type="ECO:0000256" key="4">
    <source>
        <dbReference type="ARBA" id="ARBA00022490"/>
    </source>
</evidence>
<evidence type="ECO:0000313" key="13">
    <source>
        <dbReference type="Proteomes" id="UP000054324"/>
    </source>
</evidence>
<evidence type="ECO:0000256" key="1">
    <source>
        <dbReference type="ARBA" id="ARBA00004210"/>
    </source>
</evidence>
<evidence type="ECO:0000256" key="8">
    <source>
        <dbReference type="ARBA" id="ARBA00032174"/>
    </source>
</evidence>
<reference evidence="12 13" key="1">
    <citation type="submission" date="2013-11" db="EMBL/GenBank/DDBJ databases">
        <title>Opisthorchis viverrini - life in the bile duct.</title>
        <authorList>
            <person name="Young N.D."/>
            <person name="Nagarajan N."/>
            <person name="Lin S.J."/>
            <person name="Korhonen P.K."/>
            <person name="Jex A.R."/>
            <person name="Hall R.S."/>
            <person name="Safavi-Hemami H."/>
            <person name="Kaewkong W."/>
            <person name="Bertrand D."/>
            <person name="Gao S."/>
            <person name="Seet Q."/>
            <person name="Wongkham S."/>
            <person name="Teh B.T."/>
            <person name="Wongkham C."/>
            <person name="Intapan P.M."/>
            <person name="Maleewong W."/>
            <person name="Yang X."/>
            <person name="Hu M."/>
            <person name="Wang Z."/>
            <person name="Hofmann A."/>
            <person name="Sternberg P.W."/>
            <person name="Tan P."/>
            <person name="Wang J."/>
            <person name="Gasser R.B."/>
        </authorList>
    </citation>
    <scope>NUCLEOTIDE SEQUENCE [LARGE SCALE GENOMIC DNA]</scope>
</reference>
<accession>A0A075A760</accession>
<dbReference type="InterPro" id="IPR022730">
    <property type="entry name" value="DAZ_assoc-2"/>
</dbReference>
<proteinExistence type="predicted"/>
<dbReference type="GeneID" id="20314237"/>
<keyword evidence="13" id="KW-1185">Reference proteome</keyword>
<protein>
    <recommendedName>
        <fullName evidence="3">DAZ-associated protein 2</fullName>
    </recommendedName>
    <alternativeName>
        <fullName evidence="8">Deleted in azoospermia-associated protein 2</fullName>
    </alternativeName>
    <alternativeName>
        <fullName evidence="9">Proline-rich transcript in brain protein</fullName>
    </alternativeName>
</protein>
<evidence type="ECO:0000256" key="10">
    <source>
        <dbReference type="ARBA" id="ARBA00045449"/>
    </source>
</evidence>
<dbReference type="EMBL" id="KL596619">
    <property type="protein sequence ID" value="KER34182.1"/>
    <property type="molecule type" value="Genomic_DNA"/>
</dbReference>
<feature type="region of interest" description="Disordered" evidence="11">
    <location>
        <begin position="95"/>
        <end position="122"/>
    </location>
</feature>
<keyword evidence="4" id="KW-0963">Cytoplasm</keyword>
<evidence type="ECO:0000256" key="11">
    <source>
        <dbReference type="SAM" id="MobiDB-lite"/>
    </source>
</evidence>
<sequence length="234" mass="25839">MDFKILYGAYVRPLLEYANQVVYSGRTKDVILIERVQQAATRMVVGLKSVDCETRLAMLDLFPLEYRCLPGDLILTYALFEQSLANRFFTVDPANTRRGHKPPCDPPPPYSPQGYSAAYPQAPPRPPLQYPAQYVRPYPTQPAMTYTNVGTVPYPLSQPIGHGPVPVQGCQFDGGARFSPQCPPTIPPPPPGYVPNAAQQLAQAGYNIQSPLNIDEIKSCPEDSEDYGLPADVR</sequence>
<dbReference type="Pfam" id="PF11029">
    <property type="entry name" value="DAZAP2"/>
    <property type="match status" value="1"/>
</dbReference>
<evidence type="ECO:0000256" key="9">
    <source>
        <dbReference type="ARBA" id="ARBA00034352"/>
    </source>
</evidence>
<comment type="subcellular location">
    <subcellularLocation>
        <location evidence="1">Cytoplasm</location>
        <location evidence="1">Stress granule</location>
    </subcellularLocation>
    <subcellularLocation>
        <location evidence="2">Nucleus speckle</location>
    </subcellularLocation>
</comment>
<gene>
    <name evidence="12" type="ORF">T265_00049</name>
</gene>
<dbReference type="Proteomes" id="UP000054324">
    <property type="component" value="Unassembled WGS sequence"/>
</dbReference>
<evidence type="ECO:0000256" key="5">
    <source>
        <dbReference type="ARBA" id="ARBA00022553"/>
    </source>
</evidence>
<dbReference type="GO" id="GO:0010494">
    <property type="term" value="C:cytoplasmic stress granule"/>
    <property type="evidence" value="ECO:0007669"/>
    <property type="project" value="UniProtKB-SubCell"/>
</dbReference>
<dbReference type="OrthoDB" id="276744at2759"/>
<keyword evidence="6" id="KW-0832">Ubl conjugation</keyword>
<evidence type="ECO:0000256" key="6">
    <source>
        <dbReference type="ARBA" id="ARBA00022843"/>
    </source>
</evidence>
<dbReference type="RefSeq" id="XP_009161970.1">
    <property type="nucleotide sequence ID" value="XM_009163706.1"/>
</dbReference>
<name>A0A075A760_OPIVI</name>
<comment type="function">
    <text evidence="10">In unstressed cells, promotes SIAH1-mediated polyubiquitination and degradation of the serine/threonine-protein kinase HIPK2, probably by acting as a loading factor that potentiates complex formation between HIPK2 and ubiquitin ligase SIAH1. In response to DNA damage, localizes to the nucleus following phosphorylation by HIPK2 and modulates the expression of a subset of TP53/p53 target genes by binding to TP53 at target gene promoters. This limits the expression of a number of cell death-mediating TP53 target genes, reducing DNA damage-induced cell death. Enhances the binding of transcription factor TCF7L2/TCF4, a Wnt signaling pathway effector, to the promoters of target genes. Plays a role in stress granule formation.</text>
</comment>
<evidence type="ECO:0000256" key="2">
    <source>
        <dbReference type="ARBA" id="ARBA00004324"/>
    </source>
</evidence>
<evidence type="ECO:0000256" key="3">
    <source>
        <dbReference type="ARBA" id="ARBA00014066"/>
    </source>
</evidence>
<evidence type="ECO:0000313" key="12">
    <source>
        <dbReference type="EMBL" id="KER34182.1"/>
    </source>
</evidence>
<dbReference type="AlphaFoldDB" id="A0A075A760"/>
<dbReference type="KEGG" id="ovi:T265_00049"/>
<organism evidence="12 13">
    <name type="scientific">Opisthorchis viverrini</name>
    <name type="common">Southeast Asian liver fluke</name>
    <dbReference type="NCBI Taxonomy" id="6198"/>
    <lineage>
        <taxon>Eukaryota</taxon>
        <taxon>Metazoa</taxon>
        <taxon>Spiralia</taxon>
        <taxon>Lophotrochozoa</taxon>
        <taxon>Platyhelminthes</taxon>
        <taxon>Trematoda</taxon>
        <taxon>Digenea</taxon>
        <taxon>Opisthorchiida</taxon>
        <taxon>Opisthorchiata</taxon>
        <taxon>Opisthorchiidae</taxon>
        <taxon>Opisthorchis</taxon>
    </lineage>
</organism>
<evidence type="ECO:0000256" key="7">
    <source>
        <dbReference type="ARBA" id="ARBA00023242"/>
    </source>
</evidence>